<evidence type="ECO:0000313" key="2">
    <source>
        <dbReference type="Proteomes" id="UP001356427"/>
    </source>
</evidence>
<reference evidence="1 2" key="1">
    <citation type="submission" date="2021-04" db="EMBL/GenBank/DDBJ databases">
        <authorList>
            <person name="De Guttry C."/>
            <person name="Zahm M."/>
            <person name="Klopp C."/>
            <person name="Cabau C."/>
            <person name="Louis A."/>
            <person name="Berthelot C."/>
            <person name="Parey E."/>
            <person name="Roest Crollius H."/>
            <person name="Montfort J."/>
            <person name="Robinson-Rechavi M."/>
            <person name="Bucao C."/>
            <person name="Bouchez O."/>
            <person name="Gislard M."/>
            <person name="Lluch J."/>
            <person name="Milhes M."/>
            <person name="Lampietro C."/>
            <person name="Lopez Roques C."/>
            <person name="Donnadieu C."/>
            <person name="Braasch I."/>
            <person name="Desvignes T."/>
            <person name="Postlethwait J."/>
            <person name="Bobe J."/>
            <person name="Wedekind C."/>
            <person name="Guiguen Y."/>
        </authorList>
    </citation>
    <scope>NUCLEOTIDE SEQUENCE [LARGE SCALE GENOMIC DNA]</scope>
    <source>
        <strain evidence="1">Cs_M1</strain>
        <tissue evidence="1">Blood</tissue>
    </source>
</reference>
<dbReference type="EMBL" id="JAGTTL010000035">
    <property type="protein sequence ID" value="KAK6294785.1"/>
    <property type="molecule type" value="Genomic_DNA"/>
</dbReference>
<dbReference type="Proteomes" id="UP001356427">
    <property type="component" value="Unassembled WGS sequence"/>
</dbReference>
<gene>
    <name evidence="1" type="ORF">J4Q44_G00356150</name>
</gene>
<sequence length="94" mass="10542">MFMSSPSCLCLSCIQIDHYAHRDLKRGLQLFGTEGNVGFDQRLDDCTNGFPLLWRDQPYDWLRCITPAACPTPAVWSTATTVASRTLGTWWTAG</sequence>
<dbReference type="AlphaFoldDB" id="A0AAN8Q866"/>
<keyword evidence="2" id="KW-1185">Reference proteome</keyword>
<proteinExistence type="predicted"/>
<comment type="caution">
    <text evidence="1">The sequence shown here is derived from an EMBL/GenBank/DDBJ whole genome shotgun (WGS) entry which is preliminary data.</text>
</comment>
<evidence type="ECO:0000313" key="1">
    <source>
        <dbReference type="EMBL" id="KAK6294785.1"/>
    </source>
</evidence>
<name>A0AAN8Q866_9TELE</name>
<organism evidence="1 2">
    <name type="scientific">Coregonus suidteri</name>
    <dbReference type="NCBI Taxonomy" id="861788"/>
    <lineage>
        <taxon>Eukaryota</taxon>
        <taxon>Metazoa</taxon>
        <taxon>Chordata</taxon>
        <taxon>Craniata</taxon>
        <taxon>Vertebrata</taxon>
        <taxon>Euteleostomi</taxon>
        <taxon>Actinopterygii</taxon>
        <taxon>Neopterygii</taxon>
        <taxon>Teleostei</taxon>
        <taxon>Protacanthopterygii</taxon>
        <taxon>Salmoniformes</taxon>
        <taxon>Salmonidae</taxon>
        <taxon>Coregoninae</taxon>
        <taxon>Coregonus</taxon>
    </lineage>
</organism>
<accession>A0AAN8Q866</accession>
<protein>
    <submittedName>
        <fullName evidence="1">Uncharacterized protein</fullName>
    </submittedName>
</protein>